<evidence type="ECO:0000313" key="3">
    <source>
        <dbReference type="Proteomes" id="UP000034774"/>
    </source>
</evidence>
<feature type="domain" description="PIN" evidence="1">
    <location>
        <begin position="2"/>
        <end position="127"/>
    </location>
</feature>
<dbReference type="Gene3D" id="3.40.50.1010">
    <property type="entry name" value="5'-nuclease"/>
    <property type="match status" value="1"/>
</dbReference>
<dbReference type="GO" id="GO:0004521">
    <property type="term" value="F:RNA endonuclease activity"/>
    <property type="evidence" value="ECO:0007669"/>
    <property type="project" value="InterPro"/>
</dbReference>
<dbReference type="InterPro" id="IPR029060">
    <property type="entry name" value="PIN-like_dom_sf"/>
</dbReference>
<protein>
    <submittedName>
        <fullName evidence="2">Putative ribonuclease VapC</fullName>
    </submittedName>
</protein>
<gene>
    <name evidence="2" type="ORF">UT17_C0001G0055</name>
</gene>
<reference evidence="2 3" key="1">
    <citation type="journal article" date="2015" name="Nature">
        <title>rRNA introns, odd ribosomes, and small enigmatic genomes across a large radiation of phyla.</title>
        <authorList>
            <person name="Brown C.T."/>
            <person name="Hug L.A."/>
            <person name="Thomas B.C."/>
            <person name="Sharon I."/>
            <person name="Castelle C.J."/>
            <person name="Singh A."/>
            <person name="Wilkins M.J."/>
            <person name="Williams K.H."/>
            <person name="Banfield J.F."/>
        </authorList>
    </citation>
    <scope>NUCLEOTIDE SEQUENCE [LARGE SCALE GENOMIC DNA]</scope>
</reference>
<dbReference type="AlphaFoldDB" id="A0A0G0PTN1"/>
<accession>A0A0G0PTN1</accession>
<proteinExistence type="predicted"/>
<dbReference type="PANTHER" id="PTHR42188:SF1">
    <property type="entry name" value="23S RRNA-SPECIFIC ENDONUCLEASE VAPC20"/>
    <property type="match status" value="1"/>
</dbReference>
<organism evidence="2 3">
    <name type="scientific">Candidatus Woesebacteria bacterium GW2011_GWB1_39_10</name>
    <dbReference type="NCBI Taxonomy" id="1618572"/>
    <lineage>
        <taxon>Bacteria</taxon>
        <taxon>Candidatus Woeseibacteriota</taxon>
    </lineage>
</organism>
<dbReference type="InterPro" id="IPR039018">
    <property type="entry name" value="VapC20-like"/>
</dbReference>
<dbReference type="SUPFAM" id="SSF88723">
    <property type="entry name" value="PIN domain-like"/>
    <property type="match status" value="1"/>
</dbReference>
<dbReference type="Pfam" id="PF01850">
    <property type="entry name" value="PIN"/>
    <property type="match status" value="1"/>
</dbReference>
<dbReference type="GO" id="GO:0016075">
    <property type="term" value="P:rRNA catabolic process"/>
    <property type="evidence" value="ECO:0007669"/>
    <property type="project" value="TreeGrafter"/>
</dbReference>
<dbReference type="PANTHER" id="PTHR42188">
    <property type="entry name" value="23S RRNA-SPECIFIC ENDONUCLEASE VAPC20"/>
    <property type="match status" value="1"/>
</dbReference>
<dbReference type="Proteomes" id="UP000034774">
    <property type="component" value="Unassembled WGS sequence"/>
</dbReference>
<dbReference type="STRING" id="1618572.UT17_C0001G0055"/>
<evidence type="ECO:0000313" key="2">
    <source>
        <dbReference type="EMBL" id="KKQ92676.1"/>
    </source>
</evidence>
<evidence type="ECO:0000259" key="1">
    <source>
        <dbReference type="Pfam" id="PF01850"/>
    </source>
</evidence>
<dbReference type="EMBL" id="LBVU01000001">
    <property type="protein sequence ID" value="KKQ92676.1"/>
    <property type="molecule type" value="Genomic_DNA"/>
</dbReference>
<comment type="caution">
    <text evidence="2">The sequence shown here is derived from an EMBL/GenBank/DDBJ whole genome shotgun (WGS) entry which is preliminary data.</text>
</comment>
<sequence length="133" mass="15138">MIFVDTSAIAALTFTKDSFHSRAELWFSDHQKENFIVTNLVIIEILNWVRYRLGKNKAIELGEKLYSGNGISIVKVSPEDEKNAWRLFKKLGGKGISMVDCTSFVVMKRLKIKKVFAFDTDFKKAGFDLLPAT</sequence>
<name>A0A0G0PTN1_9BACT</name>
<dbReference type="InterPro" id="IPR002716">
    <property type="entry name" value="PIN_dom"/>
</dbReference>